<protein>
    <recommendedName>
        <fullName evidence="3">Translation initiation factor 2</fullName>
    </recommendedName>
</protein>
<comment type="caution">
    <text evidence="1">The sequence shown here is derived from an EMBL/GenBank/DDBJ whole genome shotgun (WGS) entry which is preliminary data.</text>
</comment>
<proteinExistence type="predicted"/>
<keyword evidence="2" id="KW-1185">Reference proteome</keyword>
<evidence type="ECO:0000313" key="1">
    <source>
        <dbReference type="EMBL" id="OHV39799.1"/>
    </source>
</evidence>
<dbReference type="EMBL" id="MAXA01000082">
    <property type="protein sequence ID" value="OHV39799.1"/>
    <property type="molecule type" value="Genomic_DNA"/>
</dbReference>
<dbReference type="Gene3D" id="3.40.50.12580">
    <property type="match status" value="1"/>
</dbReference>
<sequence length="403" mass="43267">MLASVEHRGRYRRAFGLSPTQRLLMISSTWGLRSLLGARFELVRSLLAELPTDEYRVVLALHPNIWHGHGPWQVRTWLADCIRAGLILLSPEEGWRAALVACDAVVGDHGSVTFYGAALGRPILLGAFPFDELDPRSPVAALGHAAPFLRADLPLTDQVDAVISGYTPDQYAAATSAVTSAPGQSAQLLRALIYERLGLPEPASRVAVAAVPLPTLPRTARRGPTAWWAETVVRDTTVDETDGAAAVTLTLARRPAGLAEPREHAHLAADEATQETSVLPIADVIVRYASDLVGTPLEDMAELLDRYPGCPVVGIGTAPGRGILAVRLSSGIHWYDSAETEPARPGPDLGLHASALYGWLSRGQPVGAKLTFRVGTGSAERTIVMQKMIKQQIAARQQENYSG</sequence>
<accession>A0A1S1R1Z1</accession>
<organism evidence="1 2">
    <name type="scientific">Parafrankia soli</name>
    <dbReference type="NCBI Taxonomy" id="2599596"/>
    <lineage>
        <taxon>Bacteria</taxon>
        <taxon>Bacillati</taxon>
        <taxon>Actinomycetota</taxon>
        <taxon>Actinomycetes</taxon>
        <taxon>Frankiales</taxon>
        <taxon>Frankiaceae</taxon>
        <taxon>Parafrankia</taxon>
    </lineage>
</organism>
<dbReference type="InterPro" id="IPR043148">
    <property type="entry name" value="TagF_C"/>
</dbReference>
<dbReference type="AlphaFoldDB" id="A0A1S1R1Z1"/>
<name>A0A1S1R1Z1_9ACTN</name>
<reference evidence="2" key="1">
    <citation type="submission" date="2016-07" db="EMBL/GenBank/DDBJ databases">
        <title>Frankia sp. NRRL B-16219 Genome sequencing.</title>
        <authorList>
            <person name="Ghodhbane-Gtari F."/>
            <person name="Swanson E."/>
            <person name="Gueddou A."/>
            <person name="Louati M."/>
            <person name="Nouioui I."/>
            <person name="Hezbri K."/>
            <person name="Abebe-Akele F."/>
            <person name="Simpson S."/>
            <person name="Morris K."/>
            <person name="Thomas K."/>
            <person name="Gtari M."/>
            <person name="Tisa L.S."/>
        </authorList>
    </citation>
    <scope>NUCLEOTIDE SEQUENCE [LARGE SCALE GENOMIC DNA]</scope>
    <source>
        <strain evidence="2">NRRL B-16219</strain>
    </source>
</reference>
<dbReference type="Proteomes" id="UP000179769">
    <property type="component" value="Unassembled WGS sequence"/>
</dbReference>
<evidence type="ECO:0008006" key="3">
    <source>
        <dbReference type="Google" id="ProtNLM"/>
    </source>
</evidence>
<gene>
    <name evidence="1" type="ORF">BBK14_32750</name>
</gene>
<evidence type="ECO:0000313" key="2">
    <source>
        <dbReference type="Proteomes" id="UP000179769"/>
    </source>
</evidence>